<sequence length="329" mass="36474">MHMDNYNILPILSNLLMERIVAMDKALEQFVAVAEAGSLMAAAEVLHVSQPALSYNLKRLEQSLGVDLFHRSSRGVQLTPYGETLYSSAVFIERLHSNALATIARQKAELDEGISVGTGYSTWILLLKDYVIEHFRAHPAAPINVSIGNMMRCMDQLLAGDTSLFIGHRIDRLKEGLEVDFIPLGTATDGYFVRPGHPLLGEIRDLDEVRAYPTSMAYPVDVRQKRLVSGGQGYDASRLGHAFTSNSLEACLEFVTATDAVLIHSTVLRDYFAGQGLHQIEIRPSADDRKAVMGIYVLPERRTNPKVQSFIKTITERAIALKLFPTYPG</sequence>
<dbReference type="PANTHER" id="PTHR30126">
    <property type="entry name" value="HTH-TYPE TRANSCRIPTIONAL REGULATOR"/>
    <property type="match status" value="1"/>
</dbReference>
<dbReference type="PRINTS" id="PR00039">
    <property type="entry name" value="HTHLYSR"/>
</dbReference>
<evidence type="ECO:0000256" key="2">
    <source>
        <dbReference type="ARBA" id="ARBA00023015"/>
    </source>
</evidence>
<dbReference type="Gene3D" id="3.40.190.290">
    <property type="match status" value="1"/>
</dbReference>
<proteinExistence type="inferred from homology"/>
<dbReference type="SUPFAM" id="SSF46785">
    <property type="entry name" value="Winged helix' DNA-binding domain"/>
    <property type="match status" value="1"/>
</dbReference>
<dbReference type="GO" id="GO:0000976">
    <property type="term" value="F:transcription cis-regulatory region binding"/>
    <property type="evidence" value="ECO:0007669"/>
    <property type="project" value="TreeGrafter"/>
</dbReference>
<comment type="caution">
    <text evidence="6">The sequence shown here is derived from an EMBL/GenBank/DDBJ whole genome shotgun (WGS) entry which is preliminary data.</text>
</comment>
<dbReference type="EMBL" id="WMIE01000010">
    <property type="protein sequence ID" value="MTH79061.1"/>
    <property type="molecule type" value="Genomic_DNA"/>
</dbReference>
<evidence type="ECO:0000313" key="7">
    <source>
        <dbReference type="Proteomes" id="UP000478183"/>
    </source>
</evidence>
<protein>
    <submittedName>
        <fullName evidence="6">LysR family transcriptional regulator</fullName>
    </submittedName>
</protein>
<dbReference type="InterPro" id="IPR000847">
    <property type="entry name" value="LysR_HTH_N"/>
</dbReference>
<dbReference type="GO" id="GO:0003700">
    <property type="term" value="F:DNA-binding transcription factor activity"/>
    <property type="evidence" value="ECO:0007669"/>
    <property type="project" value="InterPro"/>
</dbReference>
<feature type="domain" description="HTH lysR-type" evidence="5">
    <location>
        <begin position="30"/>
        <end position="79"/>
    </location>
</feature>
<dbReference type="PROSITE" id="PS50931">
    <property type="entry name" value="HTH_LYSR"/>
    <property type="match status" value="1"/>
</dbReference>
<evidence type="ECO:0000259" key="5">
    <source>
        <dbReference type="PROSITE" id="PS50931"/>
    </source>
</evidence>
<dbReference type="SUPFAM" id="SSF53850">
    <property type="entry name" value="Periplasmic binding protein-like II"/>
    <property type="match status" value="1"/>
</dbReference>
<dbReference type="Pfam" id="PF00126">
    <property type="entry name" value="HTH_1"/>
    <property type="match status" value="1"/>
</dbReference>
<evidence type="ECO:0000313" key="6">
    <source>
        <dbReference type="EMBL" id="MTH79061.1"/>
    </source>
</evidence>
<evidence type="ECO:0000256" key="4">
    <source>
        <dbReference type="ARBA" id="ARBA00023163"/>
    </source>
</evidence>
<keyword evidence="2" id="KW-0805">Transcription regulation</keyword>
<dbReference type="InterPro" id="IPR036388">
    <property type="entry name" value="WH-like_DNA-bd_sf"/>
</dbReference>
<organism evidence="6 7">
    <name type="scientific">Paracoccus aestuariivivens</name>
    <dbReference type="NCBI Taxonomy" id="1820333"/>
    <lineage>
        <taxon>Bacteria</taxon>
        <taxon>Pseudomonadati</taxon>
        <taxon>Pseudomonadota</taxon>
        <taxon>Alphaproteobacteria</taxon>
        <taxon>Rhodobacterales</taxon>
        <taxon>Paracoccaceae</taxon>
        <taxon>Paracoccus</taxon>
    </lineage>
</organism>
<dbReference type="PANTHER" id="PTHR30126:SF40">
    <property type="entry name" value="HTH-TYPE TRANSCRIPTIONAL REGULATOR GLTR"/>
    <property type="match status" value="1"/>
</dbReference>
<dbReference type="InterPro" id="IPR036390">
    <property type="entry name" value="WH_DNA-bd_sf"/>
</dbReference>
<name>A0A6L6JGR8_9RHOB</name>
<dbReference type="OrthoDB" id="9811588at2"/>
<accession>A0A6L6JGR8</accession>
<dbReference type="FunFam" id="1.10.10.10:FF:000001">
    <property type="entry name" value="LysR family transcriptional regulator"/>
    <property type="match status" value="1"/>
</dbReference>
<comment type="similarity">
    <text evidence="1">Belongs to the LysR transcriptional regulatory family.</text>
</comment>
<dbReference type="Gene3D" id="1.10.10.10">
    <property type="entry name" value="Winged helix-like DNA-binding domain superfamily/Winged helix DNA-binding domain"/>
    <property type="match status" value="1"/>
</dbReference>
<gene>
    <name evidence="6" type="ORF">GL286_15130</name>
</gene>
<dbReference type="Proteomes" id="UP000478183">
    <property type="component" value="Unassembled WGS sequence"/>
</dbReference>
<keyword evidence="7" id="KW-1185">Reference proteome</keyword>
<dbReference type="Pfam" id="PF03466">
    <property type="entry name" value="LysR_substrate"/>
    <property type="match status" value="1"/>
</dbReference>
<dbReference type="AlphaFoldDB" id="A0A6L6JGR8"/>
<evidence type="ECO:0000256" key="1">
    <source>
        <dbReference type="ARBA" id="ARBA00009437"/>
    </source>
</evidence>
<keyword evidence="3" id="KW-0238">DNA-binding</keyword>
<evidence type="ECO:0000256" key="3">
    <source>
        <dbReference type="ARBA" id="ARBA00023125"/>
    </source>
</evidence>
<dbReference type="InterPro" id="IPR005119">
    <property type="entry name" value="LysR_subst-bd"/>
</dbReference>
<reference evidence="6 7" key="1">
    <citation type="submission" date="2019-11" db="EMBL/GenBank/DDBJ databases">
        <authorList>
            <person name="Dong K."/>
        </authorList>
    </citation>
    <scope>NUCLEOTIDE SEQUENCE [LARGE SCALE GENOMIC DNA]</scope>
    <source>
        <strain evidence="6 7">NBRC 111993</strain>
    </source>
</reference>
<keyword evidence="4" id="KW-0804">Transcription</keyword>